<dbReference type="KEGG" id="tig:THII_2818"/>
<dbReference type="AlphaFoldDB" id="A0A090ANT1"/>
<accession>A0A090ANT1</accession>
<reference evidence="1" key="1">
    <citation type="journal article" date="2014" name="ISME J.">
        <title>Ecophysiology of Thioploca ingrica as revealed by the complete genome sequence supplemented with proteomic evidence.</title>
        <authorList>
            <person name="Kojima H."/>
            <person name="Ogura Y."/>
            <person name="Yamamoto N."/>
            <person name="Togashi T."/>
            <person name="Mori H."/>
            <person name="Watanabe T."/>
            <person name="Nemoto F."/>
            <person name="Kurokawa K."/>
            <person name="Hayashi T."/>
            <person name="Fukui M."/>
        </authorList>
    </citation>
    <scope>NUCLEOTIDE SEQUENCE [LARGE SCALE GENOMIC DNA]</scope>
</reference>
<evidence type="ECO:0000313" key="2">
    <source>
        <dbReference type="Proteomes" id="UP000031623"/>
    </source>
</evidence>
<gene>
    <name evidence="1" type="ORF">THII_2818</name>
</gene>
<dbReference type="STRING" id="40754.THII_2818"/>
<sequence length="104" mass="12068">MTLEEFKNSLSQETPPPQISKVLQALWQDANGQWDIAHRLAQSVNDTTGAWVHAYLHRKEGDLYNASYWYSHANQTMPTISLEQEWEEISKALLFVYNEMILTV</sequence>
<protein>
    <submittedName>
        <fullName evidence="1">Uncharacterized protein</fullName>
    </submittedName>
</protein>
<dbReference type="OrthoDB" id="370799at2"/>
<dbReference type="HOGENOM" id="CLU_165468_0_0_6"/>
<dbReference type="Proteomes" id="UP000031623">
    <property type="component" value="Chromosome"/>
</dbReference>
<keyword evidence="2" id="KW-1185">Reference proteome</keyword>
<evidence type="ECO:0000313" key="1">
    <source>
        <dbReference type="EMBL" id="BAP57115.1"/>
    </source>
</evidence>
<name>A0A090ANT1_9GAMM</name>
<dbReference type="EMBL" id="AP014633">
    <property type="protein sequence ID" value="BAP57115.1"/>
    <property type="molecule type" value="Genomic_DNA"/>
</dbReference>
<proteinExistence type="predicted"/>
<dbReference type="Gene3D" id="2.60.40.3760">
    <property type="match status" value="1"/>
</dbReference>
<organism evidence="1 2">
    <name type="scientific">Thioploca ingrica</name>
    <dbReference type="NCBI Taxonomy" id="40754"/>
    <lineage>
        <taxon>Bacteria</taxon>
        <taxon>Pseudomonadati</taxon>
        <taxon>Pseudomonadota</taxon>
        <taxon>Gammaproteobacteria</taxon>
        <taxon>Thiotrichales</taxon>
        <taxon>Thiotrichaceae</taxon>
        <taxon>Thioploca</taxon>
    </lineage>
</organism>